<dbReference type="SUPFAM" id="SSF52540">
    <property type="entry name" value="P-loop containing nucleoside triphosphate hydrolases"/>
    <property type="match status" value="1"/>
</dbReference>
<reference evidence="2" key="1">
    <citation type="submission" date="2019-09" db="EMBL/GenBank/DDBJ databases">
        <authorList>
            <person name="Jung D.-H."/>
        </authorList>
    </citation>
    <scope>NUCLEOTIDE SEQUENCE [LARGE SCALE GENOMIC DNA]</scope>
    <source>
        <strain evidence="2">JA-25</strain>
    </source>
</reference>
<protein>
    <submittedName>
        <fullName evidence="1">Trypsin-like peptidase domain-containing protein</fullName>
    </submittedName>
</protein>
<dbReference type="EMBL" id="WAEL01000004">
    <property type="protein sequence ID" value="NID11266.1"/>
    <property type="molecule type" value="Genomic_DNA"/>
</dbReference>
<dbReference type="Proteomes" id="UP000606008">
    <property type="component" value="Unassembled WGS sequence"/>
</dbReference>
<evidence type="ECO:0000313" key="1">
    <source>
        <dbReference type="EMBL" id="NID11266.1"/>
    </source>
</evidence>
<organism evidence="1 2">
    <name type="scientific">Fibrivirga algicola</name>
    <dbReference type="NCBI Taxonomy" id="2950420"/>
    <lineage>
        <taxon>Bacteria</taxon>
        <taxon>Pseudomonadati</taxon>
        <taxon>Bacteroidota</taxon>
        <taxon>Cytophagia</taxon>
        <taxon>Cytophagales</taxon>
        <taxon>Spirosomataceae</taxon>
        <taxon>Fibrivirga</taxon>
    </lineage>
</organism>
<keyword evidence="2" id="KW-1185">Reference proteome</keyword>
<dbReference type="Pfam" id="PF13365">
    <property type="entry name" value="Trypsin_2"/>
    <property type="match status" value="1"/>
</dbReference>
<dbReference type="InterPro" id="IPR027417">
    <property type="entry name" value="P-loop_NTPase"/>
</dbReference>
<name>A0ABX0QGG8_9BACT</name>
<evidence type="ECO:0000313" key="2">
    <source>
        <dbReference type="Proteomes" id="UP000606008"/>
    </source>
</evidence>
<sequence>MLGIEQIIRTLRVSRGEFATLFLQAQVGLPTRMNFEAVAQSAVGDDAFKLGLLYAQSAGFLPQLLRCIVDDQREDGTLAKALLVESGKQSAELQAMVDLAQGFGLPKALYYGLFNGMKWACKLHIDGKQKGTGILVGPNLVLTAWHVVRQLFRPDPANPHQQLADEQASDRLQVEFDNYEGFRNGTLSLRPSKTVLIDAHRQWLVSFKTCHQQELMDLLPPELTELNNCWDYAIIRLARPIGSERRWARLDPNAVVPRLGQRVMIFQHPAGASLKIDQGAIAAPVIANPAVFPGIRFLHRVNALGGSSGGPCFDQDFMLFGLHQGAWPTNPGDPVLNRGVPLSGIQAHIKETIGELPAPDPADSPIWSLGEVDGFLPVLGCDAFQATIWQSVLSGRPRLFTTDGLAGSGKTFRARVLSTMLPVSGHLVMRLDGQLVSKFSATELVAAIAGQVGQPVPVFTSQTDMNTTSAAWLRAEVLPKLLEMLEQARQKRLVWLVLTDLNKYNIDGPQATDFLALLYEQILTLDWLRVFLDGMRGDIPQQLVPFLTTVTTDPITRADLATYFRKFLAQRNMVVDDLNINAATLRLEKNYTQARNRTPETATVSLSLAVMERIEDIVMAAQETI</sequence>
<gene>
    <name evidence="1" type="ORF">F7231_13900</name>
</gene>
<comment type="caution">
    <text evidence="1">The sequence shown here is derived from an EMBL/GenBank/DDBJ whole genome shotgun (WGS) entry which is preliminary data.</text>
</comment>
<proteinExistence type="predicted"/>
<accession>A0ABX0QGG8</accession>
<reference evidence="2" key="2">
    <citation type="submission" date="2023-07" db="EMBL/GenBank/DDBJ databases">
        <authorList>
            <person name="Jung D.-H."/>
        </authorList>
    </citation>
    <scope>NUCLEOTIDE SEQUENCE [LARGE SCALE GENOMIC DNA]</scope>
    <source>
        <strain evidence="2">JA-25</strain>
    </source>
</reference>
<dbReference type="RefSeq" id="WP_166692305.1">
    <property type="nucleotide sequence ID" value="NZ_WAEL01000004.1"/>
</dbReference>
<dbReference type="InterPro" id="IPR009003">
    <property type="entry name" value="Peptidase_S1_PA"/>
</dbReference>
<dbReference type="SUPFAM" id="SSF50494">
    <property type="entry name" value="Trypsin-like serine proteases"/>
    <property type="match status" value="1"/>
</dbReference>